<feature type="transmembrane region" description="Helical" evidence="1">
    <location>
        <begin position="396"/>
        <end position="416"/>
    </location>
</feature>
<dbReference type="Proteomes" id="UP000271125">
    <property type="component" value="Unassembled WGS sequence"/>
</dbReference>
<keyword evidence="1" id="KW-0472">Membrane</keyword>
<evidence type="ECO:0000313" key="3">
    <source>
        <dbReference type="EMBL" id="RKX72667.1"/>
    </source>
</evidence>
<proteinExistence type="predicted"/>
<feature type="transmembrane region" description="Helical" evidence="1">
    <location>
        <begin position="196"/>
        <end position="218"/>
    </location>
</feature>
<evidence type="ECO:0000256" key="1">
    <source>
        <dbReference type="SAM" id="Phobius"/>
    </source>
</evidence>
<dbReference type="AlphaFoldDB" id="A0A660SPE4"/>
<comment type="caution">
    <text evidence="3">The sequence shown here is derived from an EMBL/GenBank/DDBJ whole genome shotgun (WGS) entry which is preliminary data.</text>
</comment>
<sequence length="508" mass="59465">MNIFNLLLVLILSYTGNLDTDVFIHSDGTAYYNTKFSSIDIVQDEIIKIVILSSYILKNKKSIIPVKDIKVFSQYGDNIIDSTIRTIDSTILYIGSSFDKMNFTFSFLRPIVSLRYKNNAMIYPFNFYFDRDSSISNNFCIYLPKDFTYSTSLSDTSILKTDSIYIRYSAVGLKKLKNYYIKTDYKQIEKNNYSLFQFYFSLFGAYLIPIFLLLILLYNKHINRNRITYIPDVVVYKPPKNLRPAEMNFILNDILDINGFISIFYDLARRGYINIVKIKNRYHFQQSDYLITLLKNYYNDNSLKRYDTIVMGGLFPMFGDKKVYLSDRIHILNKKFDEVTGEISQQLNEYNYYIKDPMYIRMLILSMGIIITIIGTLMLIFNLYNNSSIPAYQHHISLSTVISGLLISIFNSHFNLKTSMGNYTKAEIFGFREYLFRTEKSNIDKSIRNNEINSITTYALALGYKSAEFSELGNFLIIKKDNYNTENLSDFIGLYNTIVCFCRRLFKL</sequence>
<evidence type="ECO:0000259" key="2">
    <source>
        <dbReference type="Pfam" id="PF20990"/>
    </source>
</evidence>
<dbReference type="EMBL" id="QNBD01000003">
    <property type="protein sequence ID" value="RKX72667.1"/>
    <property type="molecule type" value="Genomic_DNA"/>
</dbReference>
<feature type="domain" description="Predicted membrane protein YciQ-like C-terminal" evidence="2">
    <location>
        <begin position="236"/>
        <end position="464"/>
    </location>
</feature>
<dbReference type="Pfam" id="PF20990">
    <property type="entry name" value="DUF2207_C"/>
    <property type="match status" value="1"/>
</dbReference>
<gene>
    <name evidence="3" type="ORF">DRP43_00140</name>
</gene>
<evidence type="ECO:0000313" key="4">
    <source>
        <dbReference type="Proteomes" id="UP000271125"/>
    </source>
</evidence>
<feature type="transmembrane region" description="Helical" evidence="1">
    <location>
        <begin position="362"/>
        <end position="384"/>
    </location>
</feature>
<accession>A0A660SPE4</accession>
<keyword evidence="1" id="KW-0812">Transmembrane</keyword>
<reference evidence="3 4" key="1">
    <citation type="submission" date="2018-06" db="EMBL/GenBank/DDBJ databases">
        <title>Extensive metabolic versatility and redundancy in microbially diverse, dynamic hydrothermal sediments.</title>
        <authorList>
            <person name="Dombrowski N."/>
            <person name="Teske A."/>
            <person name="Baker B.J."/>
        </authorList>
    </citation>
    <scope>NUCLEOTIDE SEQUENCE [LARGE SCALE GENOMIC DNA]</scope>
    <source>
        <strain evidence="3">B10_G13</strain>
    </source>
</reference>
<dbReference type="InterPro" id="IPR048389">
    <property type="entry name" value="YciQ-like_C"/>
</dbReference>
<keyword evidence="1" id="KW-1133">Transmembrane helix</keyword>
<protein>
    <recommendedName>
        <fullName evidence="2">Predicted membrane protein YciQ-like C-terminal domain-containing protein</fullName>
    </recommendedName>
</protein>
<organism evidence="3 4">
    <name type="scientific">candidate division TA06 bacterium</name>
    <dbReference type="NCBI Taxonomy" id="2250710"/>
    <lineage>
        <taxon>Bacteria</taxon>
        <taxon>Bacteria division TA06</taxon>
    </lineage>
</organism>
<name>A0A660SPE4_UNCT6</name>